<protein>
    <submittedName>
        <fullName evidence="5">Heat shock protein 70</fullName>
    </submittedName>
</protein>
<keyword evidence="4" id="KW-1185">Reference proteome</keyword>
<evidence type="ECO:0000313" key="5">
    <source>
        <dbReference type="WBParaSite" id="PDA_v2.g4285.t1"/>
    </source>
</evidence>
<dbReference type="GO" id="GO:0140662">
    <property type="term" value="F:ATP-dependent protein folding chaperone"/>
    <property type="evidence" value="ECO:0007669"/>
    <property type="project" value="InterPro"/>
</dbReference>
<keyword evidence="3" id="KW-0067">ATP-binding</keyword>
<dbReference type="PROSITE" id="PS00297">
    <property type="entry name" value="HSP70_1"/>
    <property type="match status" value="1"/>
</dbReference>
<dbReference type="InterPro" id="IPR013126">
    <property type="entry name" value="Hsp_70_fam"/>
</dbReference>
<dbReference type="AlphaFoldDB" id="A0A914QYZ7"/>
<dbReference type="GO" id="GO:0006950">
    <property type="term" value="P:response to stress"/>
    <property type="evidence" value="ECO:0007669"/>
    <property type="project" value="UniProtKB-ARBA"/>
</dbReference>
<comment type="similarity">
    <text evidence="1">Belongs to the heat shock protein 70 family.</text>
</comment>
<dbReference type="InterPro" id="IPR043129">
    <property type="entry name" value="ATPase_NBD"/>
</dbReference>
<evidence type="ECO:0000256" key="3">
    <source>
        <dbReference type="ARBA" id="ARBA00022840"/>
    </source>
</evidence>
<dbReference type="InterPro" id="IPR018181">
    <property type="entry name" value="Heat_shock_70_CS"/>
</dbReference>
<evidence type="ECO:0000256" key="1">
    <source>
        <dbReference type="ARBA" id="ARBA00007381"/>
    </source>
</evidence>
<name>A0A914QYZ7_9BILA</name>
<proteinExistence type="inferred from homology"/>
<dbReference type="GO" id="GO:0005524">
    <property type="term" value="F:ATP binding"/>
    <property type="evidence" value="ECO:0007669"/>
    <property type="project" value="UniProtKB-KW"/>
</dbReference>
<dbReference type="SUPFAM" id="SSF53067">
    <property type="entry name" value="Actin-like ATPase domain"/>
    <property type="match status" value="2"/>
</dbReference>
<sequence length="339" mass="38133">MTFTSPLPPPSYQFETNFSVPPLPQRLPVSQVIPNDPYQPKFDFIPQSSLYTIPPKISTFKAGINAVGIDLGTSRCCVTVSKTRAFEIVAIENTGEKLLPSYISYNEEHEKCGQVVVDQLRYASNSTVFDVKRLIGKNFDEVDPDPSWPFKLKNVNGKIGICVETFNGSAIKSPEEISASLLKYIKQKVDEFQGKILSEAVITIPATFTNEQKEATIKAAKLAGWISPILLPEPIAASFAYFNNHEYSENSVILLFDLGGGTLDICLFKVEKNQINIIKECGNDMIGGRDFDRLLIDYFTDRLLNEFKIDVTKDQKKKYKLYSECLKIKHNLSTSFEDR</sequence>
<keyword evidence="2" id="KW-0547">Nucleotide-binding</keyword>
<dbReference type="PRINTS" id="PR00301">
    <property type="entry name" value="HEATSHOCK70"/>
</dbReference>
<organism evidence="4 5">
    <name type="scientific">Panagrolaimus davidi</name>
    <dbReference type="NCBI Taxonomy" id="227884"/>
    <lineage>
        <taxon>Eukaryota</taxon>
        <taxon>Metazoa</taxon>
        <taxon>Ecdysozoa</taxon>
        <taxon>Nematoda</taxon>
        <taxon>Chromadorea</taxon>
        <taxon>Rhabditida</taxon>
        <taxon>Tylenchina</taxon>
        <taxon>Panagrolaimomorpha</taxon>
        <taxon>Panagrolaimoidea</taxon>
        <taxon>Panagrolaimidae</taxon>
        <taxon>Panagrolaimus</taxon>
    </lineage>
</organism>
<accession>A0A914QYZ7</accession>
<dbReference type="Pfam" id="PF00012">
    <property type="entry name" value="HSP70"/>
    <property type="match status" value="1"/>
</dbReference>
<evidence type="ECO:0000313" key="4">
    <source>
        <dbReference type="Proteomes" id="UP000887578"/>
    </source>
</evidence>
<evidence type="ECO:0000256" key="2">
    <source>
        <dbReference type="ARBA" id="ARBA00022741"/>
    </source>
</evidence>
<dbReference type="Proteomes" id="UP000887578">
    <property type="component" value="Unplaced"/>
</dbReference>
<reference evidence="5" key="1">
    <citation type="submission" date="2022-11" db="UniProtKB">
        <authorList>
            <consortium name="WormBaseParasite"/>
        </authorList>
    </citation>
    <scope>IDENTIFICATION</scope>
</reference>
<dbReference type="Gene3D" id="3.30.420.40">
    <property type="match status" value="2"/>
</dbReference>
<dbReference type="WBParaSite" id="PDA_v2.g4285.t1">
    <property type="protein sequence ID" value="PDA_v2.g4285.t1"/>
    <property type="gene ID" value="PDA_v2.g4285"/>
</dbReference>
<dbReference type="PANTHER" id="PTHR19375">
    <property type="entry name" value="HEAT SHOCK PROTEIN 70KDA"/>
    <property type="match status" value="1"/>
</dbReference>